<evidence type="ECO:0000313" key="11">
    <source>
        <dbReference type="Ensembl" id="ENSHCOP00000018967.1"/>
    </source>
</evidence>
<proteinExistence type="predicted"/>
<dbReference type="InterPro" id="IPR048651">
    <property type="entry name" value="CRLF2-like_D1"/>
</dbReference>
<dbReference type="KEGG" id="hcq:109512452"/>
<evidence type="ECO:0000256" key="4">
    <source>
        <dbReference type="ARBA" id="ARBA00022989"/>
    </source>
</evidence>
<keyword evidence="2 8" id="KW-0812">Transmembrane</keyword>
<dbReference type="PANTHER" id="PTHR23037:SF47">
    <property type="entry name" value="INTERLEUKIN 2 RECEPTOR SUBUNIT GAMMA"/>
    <property type="match status" value="1"/>
</dbReference>
<dbReference type="GO" id="GO:0004896">
    <property type="term" value="F:cytokine receptor activity"/>
    <property type="evidence" value="ECO:0007669"/>
    <property type="project" value="TreeGrafter"/>
</dbReference>
<feature type="signal peptide" evidence="9">
    <location>
        <begin position="1"/>
        <end position="18"/>
    </location>
</feature>
<sequence length="295" mass="34444">MMLNKLLLLLCLGGSGFAKEPPDADCVVLHLKFVKCTWNRYGNVTVNYTFNSWFEGEDARACEMYLTNNSIKTGCIQPYGDKNNRFRTFHMQLVHGNDTFPKTADLKSKVKLNPPTNLTVQNGSDWNLWFYWNQTFAWCVQNEVRYRTNYKKWDTNTVNRGKLNYCINLPSSRSRYELQVRSRFHEACGASGWSDWSETVMWGSNTGPESDQGMVVWITVYVLAPVILILMVVLLLRYERFRIIFIRVVPKPYLNSIGERSNQPWPQLSKVFKEGFKANYHEQPCPVREYRQVSQ</sequence>
<dbReference type="InterPro" id="IPR036116">
    <property type="entry name" value="FN3_sf"/>
</dbReference>
<dbReference type="PANTHER" id="PTHR23037">
    <property type="entry name" value="CYTOKINE RECEPTOR"/>
    <property type="match status" value="1"/>
</dbReference>
<name>A0A3Q2YZC4_HIPCM</name>
<organism evidence="11 12">
    <name type="scientific">Hippocampus comes</name>
    <name type="common">Tiger tail seahorse</name>
    <dbReference type="NCBI Taxonomy" id="109280"/>
    <lineage>
        <taxon>Eukaryota</taxon>
        <taxon>Metazoa</taxon>
        <taxon>Chordata</taxon>
        <taxon>Craniata</taxon>
        <taxon>Vertebrata</taxon>
        <taxon>Euteleostomi</taxon>
        <taxon>Actinopterygii</taxon>
        <taxon>Neopterygii</taxon>
        <taxon>Teleostei</taxon>
        <taxon>Neoteleostei</taxon>
        <taxon>Acanthomorphata</taxon>
        <taxon>Syngnathiaria</taxon>
        <taxon>Syngnathiformes</taxon>
        <taxon>Syngnathoidei</taxon>
        <taxon>Syngnathidae</taxon>
        <taxon>Hippocampus</taxon>
    </lineage>
</organism>
<evidence type="ECO:0000256" key="1">
    <source>
        <dbReference type="ARBA" id="ARBA00004479"/>
    </source>
</evidence>
<evidence type="ECO:0000256" key="8">
    <source>
        <dbReference type="SAM" id="Phobius"/>
    </source>
</evidence>
<dbReference type="Pfam" id="PF21604">
    <property type="entry name" value="CRLF2_D1"/>
    <property type="match status" value="1"/>
</dbReference>
<evidence type="ECO:0000256" key="6">
    <source>
        <dbReference type="ARBA" id="ARBA00023170"/>
    </source>
</evidence>
<dbReference type="InterPro" id="IPR003961">
    <property type="entry name" value="FN3_dom"/>
</dbReference>
<comment type="subcellular location">
    <subcellularLocation>
        <location evidence="1">Membrane</location>
        <topology evidence="1">Single-pass type I membrane protein</topology>
    </subcellularLocation>
</comment>
<keyword evidence="4 8" id="KW-1133">Transmembrane helix</keyword>
<dbReference type="Ensembl" id="ENSHCOT00000009908.1">
    <property type="protein sequence ID" value="ENSHCOP00000018967.1"/>
    <property type="gene ID" value="ENSHCOG00000003947.1"/>
</dbReference>
<dbReference type="Gene3D" id="2.60.40.10">
    <property type="entry name" value="Immunoglobulins"/>
    <property type="match status" value="2"/>
</dbReference>
<dbReference type="Proteomes" id="UP000264820">
    <property type="component" value="Unplaced"/>
</dbReference>
<dbReference type="OMA" id="DARACEM"/>
<dbReference type="GO" id="GO:0009897">
    <property type="term" value="C:external side of plasma membrane"/>
    <property type="evidence" value="ECO:0007669"/>
    <property type="project" value="TreeGrafter"/>
</dbReference>
<evidence type="ECO:0000256" key="9">
    <source>
        <dbReference type="SAM" id="SignalP"/>
    </source>
</evidence>
<dbReference type="OrthoDB" id="8942047at2759"/>
<evidence type="ECO:0000259" key="10">
    <source>
        <dbReference type="PROSITE" id="PS50853"/>
    </source>
</evidence>
<keyword evidence="6" id="KW-0675">Receptor</keyword>
<keyword evidence="5 8" id="KW-0472">Membrane</keyword>
<dbReference type="SUPFAM" id="SSF49265">
    <property type="entry name" value="Fibronectin type III"/>
    <property type="match status" value="2"/>
</dbReference>
<accession>A0A3Q2YZC4</accession>
<keyword evidence="7" id="KW-0325">Glycoprotein</keyword>
<keyword evidence="12" id="KW-1185">Reference proteome</keyword>
<reference evidence="11" key="2">
    <citation type="submission" date="2025-09" db="UniProtKB">
        <authorList>
            <consortium name="Ensembl"/>
        </authorList>
    </citation>
    <scope>IDENTIFICATION</scope>
</reference>
<keyword evidence="3 9" id="KW-0732">Signal</keyword>
<protein>
    <submittedName>
        <fullName evidence="11">Cytokine receptor common subunit gamma-like</fullName>
    </submittedName>
</protein>
<evidence type="ECO:0000256" key="2">
    <source>
        <dbReference type="ARBA" id="ARBA00022692"/>
    </source>
</evidence>
<dbReference type="RefSeq" id="XP_019719802.1">
    <property type="nucleotide sequence ID" value="XM_019864243.1"/>
</dbReference>
<feature type="domain" description="Fibronectin type-III" evidence="10">
    <location>
        <begin position="114"/>
        <end position="209"/>
    </location>
</feature>
<dbReference type="STRING" id="109280.ENSHCOP00000018967"/>
<reference evidence="11" key="1">
    <citation type="submission" date="2025-08" db="UniProtKB">
        <authorList>
            <consortium name="Ensembl"/>
        </authorList>
    </citation>
    <scope>IDENTIFICATION</scope>
</reference>
<evidence type="ECO:0000313" key="12">
    <source>
        <dbReference type="Proteomes" id="UP000264820"/>
    </source>
</evidence>
<evidence type="ECO:0000256" key="7">
    <source>
        <dbReference type="ARBA" id="ARBA00023180"/>
    </source>
</evidence>
<dbReference type="AlphaFoldDB" id="A0A3Q2YZC4"/>
<dbReference type="PROSITE" id="PS50853">
    <property type="entry name" value="FN3"/>
    <property type="match status" value="1"/>
</dbReference>
<dbReference type="GeneID" id="109512452"/>
<dbReference type="GeneTree" id="ENSGT00940000164309"/>
<evidence type="ECO:0000256" key="5">
    <source>
        <dbReference type="ARBA" id="ARBA00023136"/>
    </source>
</evidence>
<evidence type="ECO:0000256" key="3">
    <source>
        <dbReference type="ARBA" id="ARBA00022729"/>
    </source>
</evidence>
<feature type="chain" id="PRO_5018528468" evidence="9">
    <location>
        <begin position="19"/>
        <end position="295"/>
    </location>
</feature>
<dbReference type="InterPro" id="IPR013783">
    <property type="entry name" value="Ig-like_fold"/>
</dbReference>
<feature type="transmembrane region" description="Helical" evidence="8">
    <location>
        <begin position="214"/>
        <end position="236"/>
    </location>
</feature>